<dbReference type="SMART" id="SM00406">
    <property type="entry name" value="IGv"/>
    <property type="match status" value="1"/>
</dbReference>
<dbReference type="GeneID" id="105898443"/>
<evidence type="ECO:0000256" key="3">
    <source>
        <dbReference type="ARBA" id="ARBA00022737"/>
    </source>
</evidence>
<keyword evidence="2" id="KW-0732">Signal</keyword>
<keyword evidence="5" id="KW-1015">Disulfide bond</keyword>
<keyword evidence="8" id="KW-1133">Transmembrane helix</keyword>
<keyword evidence="3" id="KW-0677">Repeat</keyword>
<keyword evidence="4 8" id="KW-0472">Membrane</keyword>
<evidence type="ECO:0000313" key="11">
    <source>
        <dbReference type="RefSeq" id="XP_031438432.1"/>
    </source>
</evidence>
<dbReference type="InterPro" id="IPR036179">
    <property type="entry name" value="Ig-like_dom_sf"/>
</dbReference>
<dbReference type="InterPro" id="IPR003599">
    <property type="entry name" value="Ig_sub"/>
</dbReference>
<comment type="subcellular location">
    <subcellularLocation>
        <location evidence="1">Membrane</location>
    </subcellularLocation>
</comment>
<dbReference type="OrthoDB" id="10006996at2759"/>
<dbReference type="InterPro" id="IPR003598">
    <property type="entry name" value="Ig_sub2"/>
</dbReference>
<dbReference type="Pfam" id="PF13927">
    <property type="entry name" value="Ig_3"/>
    <property type="match status" value="1"/>
</dbReference>
<feature type="compositionally biased region" description="Low complexity" evidence="7">
    <location>
        <begin position="429"/>
        <end position="440"/>
    </location>
</feature>
<dbReference type="GO" id="GO:0007157">
    <property type="term" value="P:heterophilic cell-cell adhesion via plasma membrane cell adhesion molecules"/>
    <property type="evidence" value="ECO:0007669"/>
    <property type="project" value="TreeGrafter"/>
</dbReference>
<evidence type="ECO:0000256" key="8">
    <source>
        <dbReference type="SAM" id="Phobius"/>
    </source>
</evidence>
<dbReference type="GO" id="GO:0007156">
    <property type="term" value="P:homophilic cell adhesion via plasma membrane adhesion molecules"/>
    <property type="evidence" value="ECO:0007669"/>
    <property type="project" value="TreeGrafter"/>
</dbReference>
<dbReference type="InterPro" id="IPR051427">
    <property type="entry name" value="Nectin/Nectin-like"/>
</dbReference>
<feature type="transmembrane region" description="Helical" evidence="8">
    <location>
        <begin position="344"/>
        <end position="362"/>
    </location>
</feature>
<proteinExistence type="predicted"/>
<accession>A0A6P8GSK3</accession>
<evidence type="ECO:0000313" key="10">
    <source>
        <dbReference type="Proteomes" id="UP000515152"/>
    </source>
</evidence>
<dbReference type="KEGG" id="char:105898443"/>
<dbReference type="PANTHER" id="PTHR23277:SF106">
    <property type="entry name" value="NECTIN-1 ISOFORM X1-RELATED"/>
    <property type="match status" value="1"/>
</dbReference>
<evidence type="ECO:0000256" key="5">
    <source>
        <dbReference type="ARBA" id="ARBA00023157"/>
    </source>
</evidence>
<dbReference type="SMART" id="SM00409">
    <property type="entry name" value="IG"/>
    <property type="match status" value="2"/>
</dbReference>
<feature type="domain" description="Ig-like" evidence="9">
    <location>
        <begin position="253"/>
        <end position="331"/>
    </location>
</feature>
<feature type="region of interest" description="Disordered" evidence="7">
    <location>
        <begin position="386"/>
        <end position="440"/>
    </location>
</feature>
<dbReference type="InterPro" id="IPR013783">
    <property type="entry name" value="Ig-like_fold"/>
</dbReference>
<organism evidence="10 11">
    <name type="scientific">Clupea harengus</name>
    <name type="common">Atlantic herring</name>
    <dbReference type="NCBI Taxonomy" id="7950"/>
    <lineage>
        <taxon>Eukaryota</taxon>
        <taxon>Metazoa</taxon>
        <taxon>Chordata</taxon>
        <taxon>Craniata</taxon>
        <taxon>Vertebrata</taxon>
        <taxon>Euteleostomi</taxon>
        <taxon>Actinopterygii</taxon>
        <taxon>Neopterygii</taxon>
        <taxon>Teleostei</taxon>
        <taxon>Clupei</taxon>
        <taxon>Clupeiformes</taxon>
        <taxon>Clupeoidei</taxon>
        <taxon>Clupeidae</taxon>
        <taxon>Clupea</taxon>
    </lineage>
</organism>
<gene>
    <name evidence="11" type="primary">LOC105898443</name>
</gene>
<keyword evidence="6" id="KW-0325">Glycoprotein</keyword>
<dbReference type="GO" id="GO:0016020">
    <property type="term" value="C:membrane"/>
    <property type="evidence" value="ECO:0007669"/>
    <property type="project" value="UniProtKB-SubCell"/>
</dbReference>
<dbReference type="AlphaFoldDB" id="A0A6P8GSK3"/>
<dbReference type="PANTHER" id="PTHR23277">
    <property type="entry name" value="NECTIN-RELATED"/>
    <property type="match status" value="1"/>
</dbReference>
<evidence type="ECO:0000256" key="2">
    <source>
        <dbReference type="ARBA" id="ARBA00022729"/>
    </source>
</evidence>
<feature type="domain" description="Ig-like" evidence="9">
    <location>
        <begin position="19"/>
        <end position="145"/>
    </location>
</feature>
<dbReference type="SUPFAM" id="SSF48726">
    <property type="entry name" value="Immunoglobulin"/>
    <property type="match status" value="3"/>
</dbReference>
<dbReference type="PROSITE" id="PS50835">
    <property type="entry name" value="IG_LIKE"/>
    <property type="match status" value="2"/>
</dbReference>
<dbReference type="Pfam" id="PF07686">
    <property type="entry name" value="V-set"/>
    <property type="match status" value="1"/>
</dbReference>
<dbReference type="Proteomes" id="UP000515152">
    <property type="component" value="Chromosome 2"/>
</dbReference>
<evidence type="ECO:0000259" key="9">
    <source>
        <dbReference type="PROSITE" id="PS50835"/>
    </source>
</evidence>
<protein>
    <submittedName>
        <fullName evidence="11">Nectin-3-like protein isoform X1</fullName>
    </submittedName>
</protein>
<dbReference type="RefSeq" id="XP_031438432.1">
    <property type="nucleotide sequence ID" value="XM_031582572.1"/>
</dbReference>
<name>A0A6P8GSK3_CLUHA</name>
<feature type="region of interest" description="Disordered" evidence="7">
    <location>
        <begin position="485"/>
        <end position="513"/>
    </location>
</feature>
<evidence type="ECO:0000256" key="7">
    <source>
        <dbReference type="SAM" id="MobiDB-lite"/>
    </source>
</evidence>
<sequence>MKTCLRYQPICLKERKAWPQKYTLLLLSFLRISQAINIIGDDKEVITGETVELVCKLSGDGAEVLRVDWMRKTLKKPEKKIFTIIRNKDATPEEENGLKDRLQFTGSIPQGIGNIRLQDARLQDIGNYSCRFVLFEGSPVSKSIQLKVQARPEINIPTITPLVGTSEATLATCRADVAHPPAEVFWNASSLRISVRSITNSTENPDGSMNVSCSLMGVPSRDILNKEVLCLVRHPTLERQRTIPYSINIHYPPQSTKVTPLESPSSSPVFQCQADANPRPDNYTWTRNGLPLSNNGVKADGNKLYFQKLHSDMNGLYDCEASNIYGSATCSLQFYIISTSRDKFFLWIPFTVFLCFLTFCIFNNRSALKSSVTALMTRFQAPDSRRQSEDSVIEESGESSQLQPAVLTAPVSRGKSEDTPQELLEQKPSGIEESGESSQLQSLGQHRREIMWFPAHSTITERITRRLFGTVFLLDAERCKESRRKNLTTGWPHAAPSRPVHPRGAPDPAQPKTAGKSDLFFKSDFMDICENCELLDWHKKTLTWYEVKCKGVCRCVNTWYFVSVPSLHA</sequence>
<dbReference type="Gene3D" id="2.60.40.10">
    <property type="entry name" value="Immunoglobulins"/>
    <property type="match status" value="3"/>
</dbReference>
<keyword evidence="8" id="KW-0812">Transmembrane</keyword>
<keyword evidence="10" id="KW-1185">Reference proteome</keyword>
<evidence type="ECO:0000256" key="1">
    <source>
        <dbReference type="ARBA" id="ARBA00004370"/>
    </source>
</evidence>
<dbReference type="InterPro" id="IPR013106">
    <property type="entry name" value="Ig_V-set"/>
</dbReference>
<evidence type="ECO:0000256" key="4">
    <source>
        <dbReference type="ARBA" id="ARBA00023136"/>
    </source>
</evidence>
<reference evidence="11" key="1">
    <citation type="submission" date="2025-08" db="UniProtKB">
        <authorList>
            <consortium name="RefSeq"/>
        </authorList>
    </citation>
    <scope>IDENTIFICATION</scope>
</reference>
<dbReference type="SMART" id="SM00408">
    <property type="entry name" value="IGc2"/>
    <property type="match status" value="2"/>
</dbReference>
<dbReference type="GO" id="GO:0005912">
    <property type="term" value="C:adherens junction"/>
    <property type="evidence" value="ECO:0007669"/>
    <property type="project" value="TreeGrafter"/>
</dbReference>
<evidence type="ECO:0000256" key="6">
    <source>
        <dbReference type="ARBA" id="ARBA00023180"/>
    </source>
</evidence>
<dbReference type="InterPro" id="IPR007110">
    <property type="entry name" value="Ig-like_dom"/>
</dbReference>